<dbReference type="PROSITE" id="PS51386">
    <property type="entry name" value="RINT1_TIP20"/>
    <property type="match status" value="1"/>
</dbReference>
<dbReference type="AlphaFoldDB" id="A0A4Y7QMJ3"/>
<dbReference type="GO" id="GO:0006888">
    <property type="term" value="P:endoplasmic reticulum to Golgi vesicle-mediated transport"/>
    <property type="evidence" value="ECO:0007669"/>
    <property type="project" value="InterPro"/>
</dbReference>
<evidence type="ECO:0000313" key="1">
    <source>
        <dbReference type="EMBL" id="TDL28873.1"/>
    </source>
</evidence>
<dbReference type="VEuPathDB" id="FungiDB:BD410DRAFT_712399"/>
<accession>A0A4Y7QMJ3</accession>
<sequence>MSAIQIQTLLRPPNHDRSVSQAVSLLNSNFTTIEQLTQNDALSALVNSTHTTNSDLASKLSTSNTSINELISITRTRAREQLTAAQELSLLRHSLADELTGLSEELVSTGRDNEECPTLLEEIETLHRSLKELESVQGYIAVIERALVLSESAVEQVKQANAATVLEESVTEYKALQAFVTSVKAACDHADDGAGHSLKLVSFLEGVREKAWLDVKNSFSQTLLSSVEKLHWPMPVDYASALPDDRKRFESAFINLLKLQSIGEKLHGDAAELSPKDGLYPLQALVHPVSLRFKYHFEGTRQTNKLDKPEWYFVHILNVSHEHRDFMDAVVQPLVRAYSPPTARSPINAWREFTRLLLPILARKLRKTVPLLLPYPPLLAHTIYQALSFDTSLKEAGFGLGATYVTSTKDDKQKGKQTEDEWPGTSDIILGKKEWFDAWLDGEKNFAEDQYNEIISAPDAWQITERTDDEDTTEELRPTTSARRFKAIIEQITERYRPLPSFGQKTRFLIAIQVPLLELYHTRISESLDAFETLSSFLVRAVPGALAGQQGHGGGMDGRRMTSGVEGAKRLVKAFISAKYITAAMANWGEDLFFLELWQTICERSTLRARVENNPLLPDPSAANVEDEGTLFDELIAQYGALASRAEGMLVRQVCGEVEAELKAHFYRRPEGQRGSETQEESVYISPTLAAPVSHLSGHIAFLRSALPPSIASSLYRRIASDMAAHILQRGVLARGRGSLSLRDGRSVRDESELWVESSRMALGPVLGRRAEASWARLLDAGRLVSLEKAALVKVARVAFRGGEKEYEGVMEEVGVGELTRQEVKDVLTLREEVREGSDYP</sequence>
<protein>
    <recommendedName>
        <fullName evidence="3">RINT-1 family protein</fullName>
    </recommendedName>
</protein>
<reference evidence="1 2" key="1">
    <citation type="submission" date="2018-06" db="EMBL/GenBank/DDBJ databases">
        <title>A transcriptomic atlas of mushroom development highlights an independent origin of complex multicellularity.</title>
        <authorList>
            <consortium name="DOE Joint Genome Institute"/>
            <person name="Krizsan K."/>
            <person name="Almasi E."/>
            <person name="Merenyi Z."/>
            <person name="Sahu N."/>
            <person name="Viragh M."/>
            <person name="Koszo T."/>
            <person name="Mondo S."/>
            <person name="Kiss B."/>
            <person name="Balint B."/>
            <person name="Kues U."/>
            <person name="Barry K."/>
            <person name="Hegedus J.C."/>
            <person name="Henrissat B."/>
            <person name="Johnson J."/>
            <person name="Lipzen A."/>
            <person name="Ohm R."/>
            <person name="Nagy I."/>
            <person name="Pangilinan J."/>
            <person name="Yan J."/>
            <person name="Xiong Y."/>
            <person name="Grigoriev I.V."/>
            <person name="Hibbett D.S."/>
            <person name="Nagy L.G."/>
        </authorList>
    </citation>
    <scope>NUCLEOTIDE SEQUENCE [LARGE SCALE GENOMIC DNA]</scope>
    <source>
        <strain evidence="1 2">SZMC22713</strain>
    </source>
</reference>
<dbReference type="Gene3D" id="1.20.58.670">
    <property type="entry name" value="Dsl1p vesicle tethering complex, Tip20p subunit, domain D"/>
    <property type="match status" value="1"/>
</dbReference>
<organism evidence="1 2">
    <name type="scientific">Rickenella mellea</name>
    <dbReference type="NCBI Taxonomy" id="50990"/>
    <lineage>
        <taxon>Eukaryota</taxon>
        <taxon>Fungi</taxon>
        <taxon>Dikarya</taxon>
        <taxon>Basidiomycota</taxon>
        <taxon>Agaricomycotina</taxon>
        <taxon>Agaricomycetes</taxon>
        <taxon>Hymenochaetales</taxon>
        <taxon>Rickenellaceae</taxon>
        <taxon>Rickenella</taxon>
    </lineage>
</organism>
<keyword evidence="2" id="KW-1185">Reference proteome</keyword>
<proteinExistence type="predicted"/>
<dbReference type="InterPro" id="IPR042042">
    <property type="entry name" value="Tip20p_domB"/>
</dbReference>
<dbReference type="STRING" id="50990.A0A4Y7QMJ3"/>
<dbReference type="GO" id="GO:0070939">
    <property type="term" value="C:Dsl1/NZR complex"/>
    <property type="evidence" value="ECO:0007669"/>
    <property type="project" value="InterPro"/>
</dbReference>
<dbReference type="InterPro" id="IPR007528">
    <property type="entry name" value="RINT1_Tip20"/>
</dbReference>
<dbReference type="PANTHER" id="PTHR13520:SF0">
    <property type="entry name" value="RAD50-INTERACTING PROTEIN 1"/>
    <property type="match status" value="1"/>
</dbReference>
<dbReference type="InterPro" id="IPR042044">
    <property type="entry name" value="EXOC6PINT-1/Sec15/Tip20_C_dom2"/>
</dbReference>
<dbReference type="OrthoDB" id="407410at2759"/>
<dbReference type="GO" id="GO:0006890">
    <property type="term" value="P:retrograde vesicle-mediated transport, Golgi to endoplasmic reticulum"/>
    <property type="evidence" value="ECO:0007669"/>
    <property type="project" value="InterPro"/>
</dbReference>
<dbReference type="Proteomes" id="UP000294933">
    <property type="component" value="Unassembled WGS sequence"/>
</dbReference>
<dbReference type="GO" id="GO:0060628">
    <property type="term" value="P:regulation of ER to Golgi vesicle-mediated transport"/>
    <property type="evidence" value="ECO:0007669"/>
    <property type="project" value="TreeGrafter"/>
</dbReference>
<dbReference type="EMBL" id="ML170157">
    <property type="protein sequence ID" value="TDL28873.1"/>
    <property type="molecule type" value="Genomic_DNA"/>
</dbReference>
<evidence type="ECO:0008006" key="3">
    <source>
        <dbReference type="Google" id="ProtNLM"/>
    </source>
</evidence>
<evidence type="ECO:0000313" key="2">
    <source>
        <dbReference type="Proteomes" id="UP000294933"/>
    </source>
</evidence>
<dbReference type="Pfam" id="PF04437">
    <property type="entry name" value="RINT1_TIP1"/>
    <property type="match status" value="1"/>
</dbReference>
<dbReference type="Gene3D" id="1.20.58.1420">
    <property type="entry name" value="Dsl1p vesicle tethering complex, Tip20p subunit, domain B"/>
    <property type="match status" value="1"/>
</dbReference>
<gene>
    <name evidence="1" type="ORF">BD410DRAFT_712399</name>
</gene>
<name>A0A4Y7QMJ3_9AGAM</name>
<dbReference type="PANTHER" id="PTHR13520">
    <property type="entry name" value="RAD50-INTERACTING PROTEIN 1 RINT-1"/>
    <property type="match status" value="1"/>
</dbReference>